<name>A0A239M081_9RHOB</name>
<evidence type="ECO:0000256" key="5">
    <source>
        <dbReference type="ARBA" id="ARBA00023136"/>
    </source>
</evidence>
<gene>
    <name evidence="7" type="ORF">SAMN04488078_11133</name>
</gene>
<feature type="transmembrane region" description="Helical" evidence="6">
    <location>
        <begin position="181"/>
        <end position="206"/>
    </location>
</feature>
<sequence>MSASDATSKDHTSGSSQPGFVLRLLARTKLYWGLIVLLAFGALTSPLTSKGNNIFMSIGNLTDVLRQVSVTGIIAVGMTMVIFIAGIDLSVGSLMALGTVICAMLLTQSGWTAASTFAVPASGLVLGFCVFALVIFIIKNRAKTKLAEAPKSQSKWLAGALATAAAMVLMIWLASQIDSKFGVLAVLVAVPCVGAIMGAMNGAIIVYGRLQPFIVTLAMMVGALGLARVVAGQDTAVHPVYTGSNATETFEVLRMLLWGFLPVPGVIFLIVLLVFFMLTRFTTFGSYLLAIGGNEEAARLAGIDVGRIKITTYAIAGALSALAGVLYVAQFRQGKPDAGIGLELDAIAAVVIGGTSLMGGRGAILGTLVGVLIFGFLSNILQLNNIDSNTQLILKGIIIVAAVLLQEGRFDGTFAWLKYKMNKR</sequence>
<feature type="transmembrane region" description="Helical" evidence="6">
    <location>
        <begin position="310"/>
        <end position="328"/>
    </location>
</feature>
<evidence type="ECO:0000256" key="4">
    <source>
        <dbReference type="ARBA" id="ARBA00022989"/>
    </source>
</evidence>
<feature type="transmembrane region" description="Helical" evidence="6">
    <location>
        <begin position="30"/>
        <end position="48"/>
    </location>
</feature>
<dbReference type="OrthoDB" id="9784538at2"/>
<evidence type="ECO:0000256" key="2">
    <source>
        <dbReference type="ARBA" id="ARBA00022475"/>
    </source>
</evidence>
<comment type="subcellular location">
    <subcellularLocation>
        <location evidence="1">Cell membrane</location>
        <topology evidence="1">Multi-pass membrane protein</topology>
    </subcellularLocation>
</comment>
<dbReference type="AlphaFoldDB" id="A0A239M081"/>
<keyword evidence="4 6" id="KW-1133">Transmembrane helix</keyword>
<dbReference type="GO" id="GO:0022857">
    <property type="term" value="F:transmembrane transporter activity"/>
    <property type="evidence" value="ECO:0007669"/>
    <property type="project" value="InterPro"/>
</dbReference>
<evidence type="ECO:0000256" key="3">
    <source>
        <dbReference type="ARBA" id="ARBA00022692"/>
    </source>
</evidence>
<keyword evidence="3 6" id="KW-0812">Transmembrane</keyword>
<dbReference type="CDD" id="cd06579">
    <property type="entry name" value="TM_PBP1_transp_AraH_like"/>
    <property type="match status" value="1"/>
</dbReference>
<dbReference type="InterPro" id="IPR001851">
    <property type="entry name" value="ABC_transp_permease"/>
</dbReference>
<keyword evidence="7" id="KW-0762">Sugar transport</keyword>
<proteinExistence type="predicted"/>
<feature type="transmembrane region" description="Helical" evidence="6">
    <location>
        <begin position="117"/>
        <end position="136"/>
    </location>
</feature>
<evidence type="ECO:0000313" key="7">
    <source>
        <dbReference type="EMBL" id="SNT36091.1"/>
    </source>
</evidence>
<feature type="transmembrane region" description="Helical" evidence="6">
    <location>
        <begin position="213"/>
        <end position="231"/>
    </location>
</feature>
<keyword evidence="5 6" id="KW-0472">Membrane</keyword>
<feature type="transmembrane region" description="Helical" evidence="6">
    <location>
        <begin position="68"/>
        <end position="87"/>
    </location>
</feature>
<feature type="transmembrane region" description="Helical" evidence="6">
    <location>
        <begin position="255"/>
        <end position="278"/>
    </location>
</feature>
<dbReference type="PANTHER" id="PTHR32196">
    <property type="entry name" value="ABC TRANSPORTER PERMEASE PROTEIN YPHD-RELATED-RELATED"/>
    <property type="match status" value="1"/>
</dbReference>
<accession>A0A239M081</accession>
<dbReference type="Pfam" id="PF02653">
    <property type="entry name" value="BPD_transp_2"/>
    <property type="match status" value="2"/>
</dbReference>
<protein>
    <submittedName>
        <fullName evidence="7">Simple sugar transport system permease protein</fullName>
    </submittedName>
</protein>
<feature type="transmembrane region" description="Helical" evidence="6">
    <location>
        <begin position="156"/>
        <end position="175"/>
    </location>
</feature>
<dbReference type="PANTHER" id="PTHR32196:SF72">
    <property type="entry name" value="RIBOSE IMPORT PERMEASE PROTEIN RBSC"/>
    <property type="match status" value="1"/>
</dbReference>
<dbReference type="GO" id="GO:0005886">
    <property type="term" value="C:plasma membrane"/>
    <property type="evidence" value="ECO:0007669"/>
    <property type="project" value="UniProtKB-SubCell"/>
</dbReference>
<keyword evidence="7" id="KW-0813">Transport</keyword>
<keyword evidence="2" id="KW-1003">Cell membrane</keyword>
<reference evidence="7 8" key="1">
    <citation type="submission" date="2017-06" db="EMBL/GenBank/DDBJ databases">
        <authorList>
            <person name="Kim H.J."/>
            <person name="Triplett B.A."/>
        </authorList>
    </citation>
    <scope>NUCLEOTIDE SEQUENCE [LARGE SCALE GENOMIC DNA]</scope>
    <source>
        <strain evidence="7 8">DSM 11445</strain>
    </source>
</reference>
<feature type="transmembrane region" description="Helical" evidence="6">
    <location>
        <begin position="364"/>
        <end position="381"/>
    </location>
</feature>
<dbReference type="Proteomes" id="UP000198440">
    <property type="component" value="Unassembled WGS sequence"/>
</dbReference>
<evidence type="ECO:0000256" key="1">
    <source>
        <dbReference type="ARBA" id="ARBA00004651"/>
    </source>
</evidence>
<dbReference type="EMBL" id="FZON01000113">
    <property type="protein sequence ID" value="SNT36091.1"/>
    <property type="molecule type" value="Genomic_DNA"/>
</dbReference>
<feature type="transmembrane region" description="Helical" evidence="6">
    <location>
        <begin position="94"/>
        <end position="111"/>
    </location>
</feature>
<organism evidence="7 8">
    <name type="scientific">Antarctobacter heliothermus</name>
    <dbReference type="NCBI Taxonomy" id="74033"/>
    <lineage>
        <taxon>Bacteria</taxon>
        <taxon>Pseudomonadati</taxon>
        <taxon>Pseudomonadota</taxon>
        <taxon>Alphaproteobacteria</taxon>
        <taxon>Rhodobacterales</taxon>
        <taxon>Roseobacteraceae</taxon>
        <taxon>Antarctobacter</taxon>
    </lineage>
</organism>
<evidence type="ECO:0000256" key="6">
    <source>
        <dbReference type="SAM" id="Phobius"/>
    </source>
</evidence>
<evidence type="ECO:0000313" key="8">
    <source>
        <dbReference type="Proteomes" id="UP000198440"/>
    </source>
</evidence>